<dbReference type="OrthoDB" id="3362246at2759"/>
<keyword evidence="4" id="KW-1185">Reference proteome</keyword>
<gene>
    <name evidence="3" type="ORF">CALCODRAFT_503585</name>
</gene>
<dbReference type="EMBL" id="KV424110">
    <property type="protein sequence ID" value="KZT51379.1"/>
    <property type="molecule type" value="Genomic_DNA"/>
</dbReference>
<dbReference type="InParanoid" id="A0A165CTN8"/>
<organism evidence="3 4">
    <name type="scientific">Calocera cornea HHB12733</name>
    <dbReference type="NCBI Taxonomy" id="1353952"/>
    <lineage>
        <taxon>Eukaryota</taxon>
        <taxon>Fungi</taxon>
        <taxon>Dikarya</taxon>
        <taxon>Basidiomycota</taxon>
        <taxon>Agaricomycotina</taxon>
        <taxon>Dacrymycetes</taxon>
        <taxon>Dacrymycetales</taxon>
        <taxon>Dacrymycetaceae</taxon>
        <taxon>Calocera</taxon>
    </lineage>
</organism>
<dbReference type="STRING" id="1353952.A0A165CTN8"/>
<keyword evidence="2" id="KW-0732">Signal</keyword>
<evidence type="ECO:0000313" key="3">
    <source>
        <dbReference type="EMBL" id="KZT51379.1"/>
    </source>
</evidence>
<dbReference type="AlphaFoldDB" id="A0A165CTN8"/>
<protein>
    <submittedName>
        <fullName evidence="3">Uncharacterized protein</fullName>
    </submittedName>
</protein>
<evidence type="ECO:0000313" key="4">
    <source>
        <dbReference type="Proteomes" id="UP000076842"/>
    </source>
</evidence>
<dbReference type="PANTHER" id="PTHR37487">
    <property type="entry name" value="CHROMOSOME 1, WHOLE GENOME SHOTGUN SEQUENCE"/>
    <property type="match status" value="1"/>
</dbReference>
<feature type="compositionally biased region" description="Low complexity" evidence="1">
    <location>
        <begin position="145"/>
        <end position="164"/>
    </location>
</feature>
<sequence length="188" mass="18042">MMKSVLALAAFAVAAFAQTAGNLTVSTPSSLVTCQPALITWSGGVSPYFLSVLPGGQTSASALESFPTQTGSSYTWPKVDIQAGTLITIQIRDGQGNIQYSSPVTIQAGPDTTCVGGNSSGGTVLNSSAVGGSTSAAGSTGGSSSGSPTSSSGSATSPSTTPKSAASGLKAAGYAVAGIAGLIGAALL</sequence>
<proteinExistence type="predicted"/>
<name>A0A165CTN8_9BASI</name>
<feature type="chain" id="PRO_5007856166" evidence="2">
    <location>
        <begin position="18"/>
        <end position="188"/>
    </location>
</feature>
<feature type="signal peptide" evidence="2">
    <location>
        <begin position="1"/>
        <end position="17"/>
    </location>
</feature>
<feature type="region of interest" description="Disordered" evidence="1">
    <location>
        <begin position="131"/>
        <end position="164"/>
    </location>
</feature>
<reference evidence="3 4" key="1">
    <citation type="journal article" date="2016" name="Mol. Biol. Evol.">
        <title>Comparative Genomics of Early-Diverging Mushroom-Forming Fungi Provides Insights into the Origins of Lignocellulose Decay Capabilities.</title>
        <authorList>
            <person name="Nagy L.G."/>
            <person name="Riley R."/>
            <person name="Tritt A."/>
            <person name="Adam C."/>
            <person name="Daum C."/>
            <person name="Floudas D."/>
            <person name="Sun H."/>
            <person name="Yadav J.S."/>
            <person name="Pangilinan J."/>
            <person name="Larsson K.H."/>
            <person name="Matsuura K."/>
            <person name="Barry K."/>
            <person name="Labutti K."/>
            <person name="Kuo R."/>
            <person name="Ohm R.A."/>
            <person name="Bhattacharya S.S."/>
            <person name="Shirouzu T."/>
            <person name="Yoshinaga Y."/>
            <person name="Martin F.M."/>
            <person name="Grigoriev I.V."/>
            <person name="Hibbett D.S."/>
        </authorList>
    </citation>
    <scope>NUCLEOTIDE SEQUENCE [LARGE SCALE GENOMIC DNA]</scope>
    <source>
        <strain evidence="3 4">HHB12733</strain>
    </source>
</reference>
<accession>A0A165CTN8</accession>
<evidence type="ECO:0000256" key="1">
    <source>
        <dbReference type="SAM" id="MobiDB-lite"/>
    </source>
</evidence>
<dbReference type="PANTHER" id="PTHR37487:SF2">
    <property type="entry name" value="EXPRESSED PROTEIN"/>
    <property type="match status" value="1"/>
</dbReference>
<dbReference type="Proteomes" id="UP000076842">
    <property type="component" value="Unassembled WGS sequence"/>
</dbReference>
<evidence type="ECO:0000256" key="2">
    <source>
        <dbReference type="SAM" id="SignalP"/>
    </source>
</evidence>